<dbReference type="Pfam" id="PF05853">
    <property type="entry name" value="BKACE"/>
    <property type="match status" value="1"/>
</dbReference>
<name>A0ABQ6JMA9_9ACTN</name>
<protein>
    <recommendedName>
        <fullName evidence="3">Amidohydrolase-related domain-containing protein</fullName>
    </recommendedName>
</protein>
<dbReference type="Proteomes" id="UP001157017">
    <property type="component" value="Unassembled WGS sequence"/>
</dbReference>
<keyword evidence="2" id="KW-1185">Reference proteome</keyword>
<evidence type="ECO:0008006" key="3">
    <source>
        <dbReference type="Google" id="ProtNLM"/>
    </source>
</evidence>
<accession>A0ABQ6JMA9</accession>
<proteinExistence type="predicted"/>
<evidence type="ECO:0000313" key="1">
    <source>
        <dbReference type="EMBL" id="GMA88696.1"/>
    </source>
</evidence>
<dbReference type="InterPro" id="IPR013785">
    <property type="entry name" value="Aldolase_TIM"/>
</dbReference>
<gene>
    <name evidence="1" type="ORF">GCM10025868_39460</name>
</gene>
<dbReference type="Gene3D" id="3.20.20.70">
    <property type="entry name" value="Aldolase class I"/>
    <property type="match status" value="2"/>
</dbReference>
<dbReference type="EMBL" id="BSUZ01000001">
    <property type="protein sequence ID" value="GMA88696.1"/>
    <property type="molecule type" value="Genomic_DNA"/>
</dbReference>
<comment type="caution">
    <text evidence="1">The sequence shown here is derived from an EMBL/GenBank/DDBJ whole genome shotgun (WGS) entry which is preliminary data.</text>
</comment>
<dbReference type="InterPro" id="IPR008567">
    <property type="entry name" value="BKACE"/>
</dbReference>
<dbReference type="PANTHER" id="PTHR37418">
    <property type="entry name" value="3-KETO-5-AMINOHEXANOATE CLEAVAGE ENZYME-RELATED"/>
    <property type="match status" value="1"/>
</dbReference>
<sequence>MAAGAVSVHLHPKGPDGADSLAPAHVDACVRAVRTAVPGTEVGVTTGAWALPEGASSHDRLEAVRGWQVLPDVASVNWHEPGAAALAEPAAAPRRRRRGRALDAGGRARLGRLGRRRALPAGARRASASLTDGGAVSDPEAAADAVLRQAPAGTPVLLHGAGASAWPVLRLAVARGLATRIGLEDADHLPDGAPLPDVHPNAALVAAARSLQP</sequence>
<evidence type="ECO:0000313" key="2">
    <source>
        <dbReference type="Proteomes" id="UP001157017"/>
    </source>
</evidence>
<reference evidence="2" key="1">
    <citation type="journal article" date="2019" name="Int. J. Syst. Evol. Microbiol.">
        <title>The Global Catalogue of Microorganisms (GCM) 10K type strain sequencing project: providing services to taxonomists for standard genome sequencing and annotation.</title>
        <authorList>
            <consortium name="The Broad Institute Genomics Platform"/>
            <consortium name="The Broad Institute Genome Sequencing Center for Infectious Disease"/>
            <person name="Wu L."/>
            <person name="Ma J."/>
        </authorList>
    </citation>
    <scope>NUCLEOTIDE SEQUENCE [LARGE SCALE GENOMIC DNA]</scope>
    <source>
        <strain evidence="2">NBRC 108730</strain>
    </source>
</reference>
<organism evidence="1 2">
    <name type="scientific">Angustibacter aerolatus</name>
    <dbReference type="NCBI Taxonomy" id="1162965"/>
    <lineage>
        <taxon>Bacteria</taxon>
        <taxon>Bacillati</taxon>
        <taxon>Actinomycetota</taxon>
        <taxon>Actinomycetes</taxon>
        <taxon>Kineosporiales</taxon>
        <taxon>Kineosporiaceae</taxon>
    </lineage>
</organism>
<dbReference type="PANTHER" id="PTHR37418:SF1">
    <property type="entry name" value="3-KETO-5-AMINOHEXANOATE CLEAVAGE PROTEIN"/>
    <property type="match status" value="1"/>
</dbReference>